<feature type="compositionally biased region" description="Polar residues" evidence="1">
    <location>
        <begin position="1198"/>
        <end position="1224"/>
    </location>
</feature>
<dbReference type="STRING" id="93625.A0A409WJN8"/>
<organism evidence="2 3">
    <name type="scientific">Psilocybe cyanescens</name>
    <dbReference type="NCBI Taxonomy" id="93625"/>
    <lineage>
        <taxon>Eukaryota</taxon>
        <taxon>Fungi</taxon>
        <taxon>Dikarya</taxon>
        <taxon>Basidiomycota</taxon>
        <taxon>Agaricomycotina</taxon>
        <taxon>Agaricomycetes</taxon>
        <taxon>Agaricomycetidae</taxon>
        <taxon>Agaricales</taxon>
        <taxon>Agaricineae</taxon>
        <taxon>Strophariaceae</taxon>
        <taxon>Psilocybe</taxon>
    </lineage>
</organism>
<feature type="compositionally biased region" description="Low complexity" evidence="1">
    <location>
        <begin position="230"/>
        <end position="251"/>
    </location>
</feature>
<feature type="region of interest" description="Disordered" evidence="1">
    <location>
        <begin position="1269"/>
        <end position="1297"/>
    </location>
</feature>
<feature type="compositionally biased region" description="Low complexity" evidence="1">
    <location>
        <begin position="277"/>
        <end position="326"/>
    </location>
</feature>
<feature type="compositionally biased region" description="Acidic residues" evidence="1">
    <location>
        <begin position="147"/>
        <end position="166"/>
    </location>
</feature>
<dbReference type="InParanoid" id="A0A409WJN8"/>
<feature type="compositionally biased region" description="Basic and acidic residues" evidence="1">
    <location>
        <begin position="127"/>
        <end position="146"/>
    </location>
</feature>
<feature type="compositionally biased region" description="Basic and acidic residues" evidence="1">
    <location>
        <begin position="262"/>
        <end position="276"/>
    </location>
</feature>
<feature type="compositionally biased region" description="Basic and acidic residues" evidence="1">
    <location>
        <begin position="167"/>
        <end position="189"/>
    </location>
</feature>
<sequence length="1297" mass="141310">MPPRPVIKVRQGRPVSAVYIGKGPSPSLQDLSNSASAYASLIDGTPPALPDLPEPSSPVSSIGSVKSGLPSPPATNSTGSGSTGDPATIALRQRPLSHHSNSSASTSSDSYHGMSTPVRRSSSRSSTRSDSRSSNMKIEDLGAKGDFDDDYDKDNDNDNESNLDGDDTARLDRRMLTNKMTDGELRKSSSENVMALQKVKTLAQRNRMALDKLSRLGSPSPARSGTPNTRSPAASHASSNSSRLSNSNSLRQPRALPQGFKDPTRSGSETERESTHHSNSNSTHSSQSTSSRNRSSSSSYQHSPSASSSHLSSPTPAPQSQSNSSYQRRRQTSAPTSPHKARLVAAGSTSESSGSTSNIMDSPPNRRRNRLSLASVSQVQLTDFEEEDDVDDEVAPKTATGTARDRTRERTLNERDLIIQSALAAAATSRTSPLSNRRRSALPKEFRSDLVDESPRSKHASGRHSVAGRYAEGEDRRESWKHKEPVTPFRPTANVGRSSTLRETRHSGGPNGRWSSEDFRSSATVRDRASNSSLINEEARRERRQSLRGGSAESVLGWSPGGRSLLGEGLRAAGLSRKRDEESRGGPPSASTAGSSDVFRERDLYTERERKVDWSPREILDEGRRKVFSEREREKQPIRASTSMAKYQYYDKDDDAADDLREREGGRELLKNRHRSEYGLSSREQDSRRERDLSTTHRERVSLPSDRAESALGRYHNPGIPPQSPAPLLAAHLHDRRSTSSPFGSRRYSATQPNLSSSQLQLEPARLLLESLAMFETQLSKLPQSMSASNTGTGSSQAELSRNAQGVVFAAERLSAMMKHGGSRAMEAQVATEVDSTSDEVDQKDIADVWGKVASDYRDSSRVADELVRGLTALLLGMGRVVRDFSTTSSEYGSPLVHGRHASLEEDRPDVGSSKSTIMDGTGSADSGRHSVASRRSWEPLPRDREREREDALRRLAGGAPRPDSVLARVSPATFQKLRDREKDLEGSGQASQANTRNSVPQPGASGSIRRLLTPREQREKLLDARAVGTGGVIKGGANLATLDSQETVHAQKFEPSPTPASKTRPTPPERQRTLTPLSIPKPLPFLPSESQVRRSSASLATPANNEKPSSTRDRERRRSTLRGAERPTFPSITTPSNATTAVTPHTVSNTPSRTALPLPHTNSDQSTRSQVTFSRPLAASVSATLSDIHQQHERNRTSSTSSVSAEPNNSVIPDSRMPNLSVSESERDVKRKTLGARTLRMSLDGQPENQERSPVIIPRNINVHAADRSAASTILQQSAGSSRDRRRTVTDIWPRE</sequence>
<feature type="region of interest" description="Disordered" evidence="1">
    <location>
        <begin position="1188"/>
        <end position="1256"/>
    </location>
</feature>
<feature type="region of interest" description="Disordered" evidence="1">
    <location>
        <begin position="623"/>
        <end position="650"/>
    </location>
</feature>
<feature type="compositionally biased region" description="Low complexity" evidence="1">
    <location>
        <begin position="421"/>
        <end position="435"/>
    </location>
</feature>
<dbReference type="EMBL" id="NHYD01003408">
    <property type="protein sequence ID" value="PPQ78738.1"/>
    <property type="molecule type" value="Genomic_DNA"/>
</dbReference>
<feature type="compositionally biased region" description="Basic and acidic residues" evidence="1">
    <location>
        <begin position="403"/>
        <end position="417"/>
    </location>
</feature>
<feature type="region of interest" description="Disordered" evidence="1">
    <location>
        <begin position="1049"/>
        <end position="1174"/>
    </location>
</feature>
<dbReference type="OrthoDB" id="3358078at2759"/>
<feature type="compositionally biased region" description="Low complexity" evidence="1">
    <location>
        <begin position="347"/>
        <end position="357"/>
    </location>
</feature>
<feature type="compositionally biased region" description="Low complexity" evidence="1">
    <location>
        <begin position="57"/>
        <end position="68"/>
    </location>
</feature>
<accession>A0A409WJN8</accession>
<comment type="caution">
    <text evidence="2">The sequence shown here is derived from an EMBL/GenBank/DDBJ whole genome shotgun (WGS) entry which is preliminary data.</text>
</comment>
<feature type="region of interest" description="Disordered" evidence="1">
    <location>
        <begin position="665"/>
        <end position="757"/>
    </location>
</feature>
<feature type="region of interest" description="Disordered" evidence="1">
    <location>
        <begin position="40"/>
        <end position="192"/>
    </location>
</feature>
<feature type="compositionally biased region" description="Acidic residues" evidence="1">
    <location>
        <begin position="383"/>
        <end position="393"/>
    </location>
</feature>
<feature type="compositionally biased region" description="Basic and acidic residues" evidence="1">
    <location>
        <begin position="665"/>
        <end position="709"/>
    </location>
</feature>
<evidence type="ECO:0000313" key="3">
    <source>
        <dbReference type="Proteomes" id="UP000283269"/>
    </source>
</evidence>
<feature type="compositionally biased region" description="Low complexity" evidence="1">
    <location>
        <begin position="585"/>
        <end position="596"/>
    </location>
</feature>
<feature type="compositionally biased region" description="Pro residues" evidence="1">
    <location>
        <begin position="47"/>
        <end position="56"/>
    </location>
</feature>
<protein>
    <submittedName>
        <fullName evidence="2">Uncharacterized protein</fullName>
    </submittedName>
</protein>
<feature type="compositionally biased region" description="Basic and acidic residues" evidence="1">
    <location>
        <begin position="1110"/>
        <end position="1119"/>
    </location>
</feature>
<feature type="compositionally biased region" description="Polar residues" evidence="1">
    <location>
        <begin position="1161"/>
        <end position="1174"/>
    </location>
</feature>
<feature type="region of interest" description="Disordered" evidence="1">
    <location>
        <begin position="981"/>
        <end position="1013"/>
    </location>
</feature>
<feature type="compositionally biased region" description="Polar residues" evidence="1">
    <location>
        <begin position="1271"/>
        <end position="1282"/>
    </location>
</feature>
<feature type="compositionally biased region" description="Low complexity" evidence="1">
    <location>
        <begin position="98"/>
        <end position="112"/>
    </location>
</feature>
<feature type="compositionally biased region" description="Basic and acidic residues" evidence="1">
    <location>
        <begin position="936"/>
        <end position="950"/>
    </location>
</feature>
<proteinExistence type="predicted"/>
<evidence type="ECO:0000313" key="2">
    <source>
        <dbReference type="EMBL" id="PPQ78738.1"/>
    </source>
</evidence>
<gene>
    <name evidence="2" type="ORF">CVT25_010741</name>
</gene>
<feature type="compositionally biased region" description="Polar residues" evidence="1">
    <location>
        <begin position="1089"/>
        <end position="1109"/>
    </location>
</feature>
<feature type="compositionally biased region" description="Basic and acidic residues" evidence="1">
    <location>
        <begin position="1288"/>
        <end position="1297"/>
    </location>
</feature>
<feature type="region of interest" description="Disordered" evidence="1">
    <location>
        <begin position="888"/>
        <end position="950"/>
    </location>
</feature>
<feature type="compositionally biased region" description="Basic and acidic residues" evidence="1">
    <location>
        <begin position="515"/>
        <end position="529"/>
    </location>
</feature>
<feature type="compositionally biased region" description="Polar residues" evidence="1">
    <location>
        <begin position="989"/>
        <end position="1001"/>
    </location>
</feature>
<feature type="region of interest" description="Disordered" evidence="1">
    <location>
        <begin position="204"/>
        <end position="602"/>
    </location>
</feature>
<feature type="compositionally biased region" description="Basic and acidic residues" evidence="1">
    <location>
        <begin position="442"/>
        <end position="456"/>
    </location>
</feature>
<feature type="compositionally biased region" description="Polar residues" evidence="1">
    <location>
        <begin position="739"/>
        <end position="757"/>
    </location>
</feature>
<feature type="compositionally biased region" description="Basic and acidic residues" evidence="1">
    <location>
        <begin position="471"/>
        <end position="485"/>
    </location>
</feature>
<feature type="compositionally biased region" description="Polar residues" evidence="1">
    <location>
        <begin position="74"/>
        <end position="85"/>
    </location>
</feature>
<feature type="compositionally biased region" description="Basic and acidic residues" evidence="1">
    <location>
        <begin position="623"/>
        <end position="637"/>
    </location>
</feature>
<feature type="compositionally biased region" description="Polar residues" evidence="1">
    <location>
        <begin position="1131"/>
        <end position="1154"/>
    </location>
</feature>
<keyword evidence="3" id="KW-1185">Reference proteome</keyword>
<dbReference type="Proteomes" id="UP000283269">
    <property type="component" value="Unassembled WGS sequence"/>
</dbReference>
<feature type="compositionally biased region" description="Polar residues" evidence="1">
    <location>
        <begin position="372"/>
        <end position="381"/>
    </location>
</feature>
<evidence type="ECO:0000256" key="1">
    <source>
        <dbReference type="SAM" id="MobiDB-lite"/>
    </source>
</evidence>
<reference evidence="2 3" key="1">
    <citation type="journal article" date="2018" name="Evol. Lett.">
        <title>Horizontal gene cluster transfer increased hallucinogenic mushroom diversity.</title>
        <authorList>
            <person name="Reynolds H.T."/>
            <person name="Vijayakumar V."/>
            <person name="Gluck-Thaler E."/>
            <person name="Korotkin H.B."/>
            <person name="Matheny P.B."/>
            <person name="Slot J.C."/>
        </authorList>
    </citation>
    <scope>NUCLEOTIDE SEQUENCE [LARGE SCALE GENOMIC DNA]</scope>
    <source>
        <strain evidence="2 3">2631</strain>
    </source>
</reference>
<name>A0A409WJN8_PSICY</name>